<dbReference type="RefSeq" id="WP_152214266.1">
    <property type="nucleotide sequence ID" value="NZ_WESC01000001.1"/>
</dbReference>
<accession>A0A6N6VLX8</accession>
<proteinExistence type="predicted"/>
<keyword evidence="4" id="KW-1185">Reference proteome</keyword>
<dbReference type="Proteomes" id="UP000468901">
    <property type="component" value="Unassembled WGS sequence"/>
</dbReference>
<dbReference type="EMBL" id="WESC01000001">
    <property type="protein sequence ID" value="KAB7742713.1"/>
    <property type="molecule type" value="Genomic_DNA"/>
</dbReference>
<dbReference type="GO" id="GO:0030288">
    <property type="term" value="C:outer membrane-bounded periplasmic space"/>
    <property type="evidence" value="ECO:0007669"/>
    <property type="project" value="TreeGrafter"/>
</dbReference>
<feature type="signal peptide" evidence="2">
    <location>
        <begin position="1"/>
        <end position="43"/>
    </location>
</feature>
<dbReference type="InterPro" id="IPR006311">
    <property type="entry name" value="TAT_signal"/>
</dbReference>
<evidence type="ECO:0000313" key="3">
    <source>
        <dbReference type="EMBL" id="KAB7742713.1"/>
    </source>
</evidence>
<sequence>MRDRAIRQRPDLHRRDFLRLGAGAASAALGSAALPIFAGHAFAAEPASAEALVEAARKEKFLNTIALAPDWANYANIIQRFEKKYGLDVRSASPEATSAQELQAVRSLKRQERAPDVLDLGQPFALAGARDGLLAPYKVATWETIPSDMKDATGLWYADYFGIVSFGVNLSAVKVAPKSWSDLKKPEFRGMIALNGSPLGAGAAFAGVFAAALANGGSLDDIAPGVSFFAELAASGNFTPVAATPASLTSGQTPIVINWDYLNLAQTKKSSGLTDVTTIIPNDAAPFGNYYCQALSAFAPHPSAARLWMEFIYSDEGQLLFLEGFAHPVRFADLMSRSVIPEALLAQMPSAEAYKSVRFPTIKQTTGAQKILAAEWARQVRT</sequence>
<organism evidence="3 4">
    <name type="scientific">Parvibaculum sedimenti</name>
    <dbReference type="NCBI Taxonomy" id="2608632"/>
    <lineage>
        <taxon>Bacteria</taxon>
        <taxon>Pseudomonadati</taxon>
        <taxon>Pseudomonadota</taxon>
        <taxon>Alphaproteobacteria</taxon>
        <taxon>Hyphomicrobiales</taxon>
        <taxon>Parvibaculaceae</taxon>
        <taxon>Parvibaculum</taxon>
    </lineage>
</organism>
<dbReference type="Gene3D" id="3.40.190.10">
    <property type="entry name" value="Periplasmic binding protein-like II"/>
    <property type="match status" value="2"/>
</dbReference>
<protein>
    <submittedName>
        <fullName evidence="3">Extracellular solute-binding protein</fullName>
    </submittedName>
</protein>
<name>A0A6N6VLX8_9HYPH</name>
<reference evidence="3 4" key="1">
    <citation type="submission" date="2019-09" db="EMBL/GenBank/DDBJ databases">
        <title>Parvibaculum sedimenti sp. nov., isolated from sediment.</title>
        <authorList>
            <person name="Wang Y."/>
        </authorList>
    </citation>
    <scope>NUCLEOTIDE SEQUENCE [LARGE SCALE GENOMIC DNA]</scope>
    <source>
        <strain evidence="3 4">HXT-9</strain>
    </source>
</reference>
<dbReference type="PANTHER" id="PTHR30006:SF2">
    <property type="entry name" value="ABC TRANSPORTER SUBSTRATE-BINDING PROTEIN"/>
    <property type="match status" value="1"/>
</dbReference>
<evidence type="ECO:0000256" key="2">
    <source>
        <dbReference type="SAM" id="SignalP"/>
    </source>
</evidence>
<dbReference type="Pfam" id="PF13343">
    <property type="entry name" value="SBP_bac_6"/>
    <property type="match status" value="1"/>
</dbReference>
<dbReference type="GO" id="GO:0015888">
    <property type="term" value="P:thiamine transport"/>
    <property type="evidence" value="ECO:0007669"/>
    <property type="project" value="TreeGrafter"/>
</dbReference>
<keyword evidence="1 2" id="KW-0732">Signal</keyword>
<feature type="chain" id="PRO_5027018999" evidence="2">
    <location>
        <begin position="44"/>
        <end position="382"/>
    </location>
</feature>
<dbReference type="GO" id="GO:0030976">
    <property type="term" value="F:thiamine pyrophosphate binding"/>
    <property type="evidence" value="ECO:0007669"/>
    <property type="project" value="TreeGrafter"/>
</dbReference>
<comment type="caution">
    <text evidence="3">The sequence shown here is derived from an EMBL/GenBank/DDBJ whole genome shotgun (WGS) entry which is preliminary data.</text>
</comment>
<gene>
    <name evidence="3" type="ORF">F2P47_00850</name>
</gene>
<dbReference type="PANTHER" id="PTHR30006">
    <property type="entry name" value="THIAMINE-BINDING PERIPLASMIC PROTEIN-RELATED"/>
    <property type="match status" value="1"/>
</dbReference>
<dbReference type="AlphaFoldDB" id="A0A6N6VLX8"/>
<evidence type="ECO:0000313" key="4">
    <source>
        <dbReference type="Proteomes" id="UP000468901"/>
    </source>
</evidence>
<evidence type="ECO:0000256" key="1">
    <source>
        <dbReference type="ARBA" id="ARBA00022729"/>
    </source>
</evidence>
<dbReference type="GO" id="GO:0030975">
    <property type="term" value="F:thiamine binding"/>
    <property type="evidence" value="ECO:0007669"/>
    <property type="project" value="TreeGrafter"/>
</dbReference>
<dbReference type="SUPFAM" id="SSF53850">
    <property type="entry name" value="Periplasmic binding protein-like II"/>
    <property type="match status" value="1"/>
</dbReference>
<dbReference type="PROSITE" id="PS51318">
    <property type="entry name" value="TAT"/>
    <property type="match status" value="1"/>
</dbReference>